<organism evidence="1 2">
    <name type="scientific">Porites lobata</name>
    <dbReference type="NCBI Taxonomy" id="104759"/>
    <lineage>
        <taxon>Eukaryota</taxon>
        <taxon>Metazoa</taxon>
        <taxon>Cnidaria</taxon>
        <taxon>Anthozoa</taxon>
        <taxon>Hexacorallia</taxon>
        <taxon>Scleractinia</taxon>
        <taxon>Fungiina</taxon>
        <taxon>Poritidae</taxon>
        <taxon>Porites</taxon>
    </lineage>
</organism>
<gene>
    <name evidence="1" type="ORF">PLOB_00043300</name>
</gene>
<keyword evidence="2" id="KW-1185">Reference proteome</keyword>
<proteinExistence type="predicted"/>
<name>A0ABN8PGA8_9CNID</name>
<evidence type="ECO:0000313" key="2">
    <source>
        <dbReference type="Proteomes" id="UP001159405"/>
    </source>
</evidence>
<dbReference type="Proteomes" id="UP001159405">
    <property type="component" value="Unassembled WGS sequence"/>
</dbReference>
<feature type="non-terminal residue" evidence="1">
    <location>
        <position position="66"/>
    </location>
</feature>
<accession>A0ABN8PGA8</accession>
<sequence>MTSNFKRLVKEAGFDARKMRHHCNRLGMATTLMINECVKKSDVFLRESVATLCLLGRWSKQDGTWA</sequence>
<protein>
    <submittedName>
        <fullName evidence="1">Uncharacterized protein</fullName>
    </submittedName>
</protein>
<dbReference type="EMBL" id="CALNXK010000070">
    <property type="protein sequence ID" value="CAH3143253.1"/>
    <property type="molecule type" value="Genomic_DNA"/>
</dbReference>
<evidence type="ECO:0000313" key="1">
    <source>
        <dbReference type="EMBL" id="CAH3143253.1"/>
    </source>
</evidence>
<reference evidence="1 2" key="1">
    <citation type="submission" date="2022-05" db="EMBL/GenBank/DDBJ databases">
        <authorList>
            <consortium name="Genoscope - CEA"/>
            <person name="William W."/>
        </authorList>
    </citation>
    <scope>NUCLEOTIDE SEQUENCE [LARGE SCALE GENOMIC DNA]</scope>
</reference>
<comment type="caution">
    <text evidence="1">The sequence shown here is derived from an EMBL/GenBank/DDBJ whole genome shotgun (WGS) entry which is preliminary data.</text>
</comment>